<keyword evidence="3" id="KW-1185">Reference proteome</keyword>
<gene>
    <name evidence="2" type="ORF">GCM10022244_58040</name>
</gene>
<dbReference type="EMBL" id="BAABAJ010000034">
    <property type="protein sequence ID" value="GAA3942566.1"/>
    <property type="molecule type" value="Genomic_DNA"/>
</dbReference>
<evidence type="ECO:0000313" key="3">
    <source>
        <dbReference type="Proteomes" id="UP001501000"/>
    </source>
</evidence>
<reference evidence="3" key="1">
    <citation type="journal article" date="2019" name="Int. J. Syst. Evol. Microbiol.">
        <title>The Global Catalogue of Microorganisms (GCM) 10K type strain sequencing project: providing services to taxonomists for standard genome sequencing and annotation.</title>
        <authorList>
            <consortium name="The Broad Institute Genomics Platform"/>
            <consortium name="The Broad Institute Genome Sequencing Center for Infectious Disease"/>
            <person name="Wu L."/>
            <person name="Ma J."/>
        </authorList>
    </citation>
    <scope>NUCLEOTIDE SEQUENCE [LARGE SCALE GENOMIC DNA]</scope>
    <source>
        <strain evidence="3">JCM 16956</strain>
    </source>
</reference>
<dbReference type="Proteomes" id="UP001501000">
    <property type="component" value="Unassembled WGS sequence"/>
</dbReference>
<accession>A0ABP7NC58</accession>
<evidence type="ECO:0000313" key="2">
    <source>
        <dbReference type="EMBL" id="GAA3942566.1"/>
    </source>
</evidence>
<keyword evidence="1" id="KW-0472">Membrane</keyword>
<proteinExistence type="predicted"/>
<sequence>MPTIGTGFALLALRTRPPSACVLSVIVIEVVWGAASIASLALRWWDTATVGTVWIARQAVPVSLLSIFQLGRTADRLPAHPWGSS</sequence>
<organism evidence="2 3">
    <name type="scientific">Streptomyces gulbargensis</name>
    <dbReference type="NCBI Taxonomy" id="364901"/>
    <lineage>
        <taxon>Bacteria</taxon>
        <taxon>Bacillati</taxon>
        <taxon>Actinomycetota</taxon>
        <taxon>Actinomycetes</taxon>
        <taxon>Kitasatosporales</taxon>
        <taxon>Streptomycetaceae</taxon>
        <taxon>Streptomyces</taxon>
    </lineage>
</organism>
<comment type="caution">
    <text evidence="2">The sequence shown here is derived from an EMBL/GenBank/DDBJ whole genome shotgun (WGS) entry which is preliminary data.</text>
</comment>
<dbReference type="RefSeq" id="WP_345288193.1">
    <property type="nucleotide sequence ID" value="NZ_BAABAJ010000034.1"/>
</dbReference>
<keyword evidence="1" id="KW-1133">Transmembrane helix</keyword>
<protein>
    <submittedName>
        <fullName evidence="2">Uncharacterized protein</fullName>
    </submittedName>
</protein>
<name>A0ABP7NC58_9ACTN</name>
<feature type="transmembrane region" description="Helical" evidence="1">
    <location>
        <begin position="20"/>
        <end position="42"/>
    </location>
</feature>
<keyword evidence="1" id="KW-0812">Transmembrane</keyword>
<evidence type="ECO:0000256" key="1">
    <source>
        <dbReference type="SAM" id="Phobius"/>
    </source>
</evidence>